<accession>A0A9D4RE45</accession>
<protein>
    <submittedName>
        <fullName evidence="1">Uncharacterized protein</fullName>
    </submittedName>
</protein>
<dbReference type="Proteomes" id="UP000828390">
    <property type="component" value="Unassembled WGS sequence"/>
</dbReference>
<proteinExistence type="predicted"/>
<reference evidence="1" key="1">
    <citation type="journal article" date="2019" name="bioRxiv">
        <title>The Genome of the Zebra Mussel, Dreissena polymorpha: A Resource for Invasive Species Research.</title>
        <authorList>
            <person name="McCartney M.A."/>
            <person name="Auch B."/>
            <person name="Kono T."/>
            <person name="Mallez S."/>
            <person name="Zhang Y."/>
            <person name="Obille A."/>
            <person name="Becker A."/>
            <person name="Abrahante J.E."/>
            <person name="Garbe J."/>
            <person name="Badalamenti J.P."/>
            <person name="Herman A."/>
            <person name="Mangelson H."/>
            <person name="Liachko I."/>
            <person name="Sullivan S."/>
            <person name="Sone E.D."/>
            <person name="Koren S."/>
            <person name="Silverstein K.A.T."/>
            <person name="Beckman K.B."/>
            <person name="Gohl D.M."/>
        </authorList>
    </citation>
    <scope>NUCLEOTIDE SEQUENCE</scope>
    <source>
        <strain evidence="1">Duluth1</strain>
        <tissue evidence="1">Whole animal</tissue>
    </source>
</reference>
<gene>
    <name evidence="1" type="ORF">DPMN_027132</name>
</gene>
<dbReference type="EMBL" id="JAIWYP010000002">
    <property type="protein sequence ID" value="KAH3864118.1"/>
    <property type="molecule type" value="Genomic_DNA"/>
</dbReference>
<dbReference type="AlphaFoldDB" id="A0A9D4RE45"/>
<comment type="caution">
    <text evidence="1">The sequence shown here is derived from an EMBL/GenBank/DDBJ whole genome shotgun (WGS) entry which is preliminary data.</text>
</comment>
<keyword evidence="2" id="KW-1185">Reference proteome</keyword>
<evidence type="ECO:0000313" key="1">
    <source>
        <dbReference type="EMBL" id="KAH3864118.1"/>
    </source>
</evidence>
<evidence type="ECO:0000313" key="2">
    <source>
        <dbReference type="Proteomes" id="UP000828390"/>
    </source>
</evidence>
<reference evidence="1" key="2">
    <citation type="submission" date="2020-11" db="EMBL/GenBank/DDBJ databases">
        <authorList>
            <person name="McCartney M.A."/>
            <person name="Auch B."/>
            <person name="Kono T."/>
            <person name="Mallez S."/>
            <person name="Becker A."/>
            <person name="Gohl D.M."/>
            <person name="Silverstein K.A.T."/>
            <person name="Koren S."/>
            <person name="Bechman K.B."/>
            <person name="Herman A."/>
            <person name="Abrahante J.E."/>
            <person name="Garbe J."/>
        </authorList>
    </citation>
    <scope>NUCLEOTIDE SEQUENCE</scope>
    <source>
        <strain evidence="1">Duluth1</strain>
        <tissue evidence="1">Whole animal</tissue>
    </source>
</reference>
<sequence>MTLLQCAILNTVSDIQLVWELPPDVTSVIIPTELPNVLTVGQRLHFFAFLSGVTVSRDRPSI</sequence>
<organism evidence="1 2">
    <name type="scientific">Dreissena polymorpha</name>
    <name type="common">Zebra mussel</name>
    <name type="synonym">Mytilus polymorpha</name>
    <dbReference type="NCBI Taxonomy" id="45954"/>
    <lineage>
        <taxon>Eukaryota</taxon>
        <taxon>Metazoa</taxon>
        <taxon>Spiralia</taxon>
        <taxon>Lophotrochozoa</taxon>
        <taxon>Mollusca</taxon>
        <taxon>Bivalvia</taxon>
        <taxon>Autobranchia</taxon>
        <taxon>Heteroconchia</taxon>
        <taxon>Euheterodonta</taxon>
        <taxon>Imparidentia</taxon>
        <taxon>Neoheterodontei</taxon>
        <taxon>Myida</taxon>
        <taxon>Dreissenoidea</taxon>
        <taxon>Dreissenidae</taxon>
        <taxon>Dreissena</taxon>
    </lineage>
</organism>
<name>A0A9D4RE45_DREPO</name>